<feature type="compositionally biased region" description="Low complexity" evidence="1">
    <location>
        <begin position="174"/>
        <end position="186"/>
    </location>
</feature>
<evidence type="ECO:0000256" key="1">
    <source>
        <dbReference type="SAM" id="MobiDB-lite"/>
    </source>
</evidence>
<evidence type="ECO:0000313" key="2">
    <source>
        <dbReference type="EMBL" id="KAF9729327.1"/>
    </source>
</evidence>
<protein>
    <submittedName>
        <fullName evidence="2">Uncharacterized protein</fullName>
    </submittedName>
</protein>
<feature type="compositionally biased region" description="Basic and acidic residues" evidence="1">
    <location>
        <begin position="212"/>
        <end position="226"/>
    </location>
</feature>
<dbReference type="Proteomes" id="UP000756921">
    <property type="component" value="Unassembled WGS sequence"/>
</dbReference>
<name>A0A9P6G5P6_9PLEO</name>
<accession>A0A9P6G5P6</accession>
<feature type="compositionally biased region" description="Polar residues" evidence="1">
    <location>
        <begin position="143"/>
        <end position="153"/>
    </location>
</feature>
<gene>
    <name evidence="2" type="ORF">PMIN01_13017</name>
</gene>
<evidence type="ECO:0000313" key="3">
    <source>
        <dbReference type="Proteomes" id="UP000756921"/>
    </source>
</evidence>
<proteinExistence type="predicted"/>
<sequence length="293" mass="32480">MGRVWWQLAAGLPPWGGSYDKEKKKEGAVERCFQKLSRLPEAVRGPVTPNSKQKLPPWCATATLSHPTTHLTLPSPRRSIPLSPAAPPLPLAPRRCQQQVGMLDDRAKRILWAGQRFQNRRARCWALSRRRSGTPPKTLAAAPSSQVRITQQRSRCEDQAAAEAEPSSQVRITQQQKQSPPASSSALRVPKPPRERRSFAQPVPRTGTQTRRHADTQTRRHAHAETLEPPPHSTNSFFHHVPPCFCGVEPRPQSPQSAPRGGRGQSDLPFSAHYAPPSAPLPPRAFVQSSTQN</sequence>
<feature type="region of interest" description="Disordered" evidence="1">
    <location>
        <begin position="128"/>
        <end position="293"/>
    </location>
</feature>
<dbReference type="AlphaFoldDB" id="A0A9P6G5P6"/>
<dbReference type="EMBL" id="WJXW01000017">
    <property type="protein sequence ID" value="KAF9729327.1"/>
    <property type="molecule type" value="Genomic_DNA"/>
</dbReference>
<comment type="caution">
    <text evidence="2">The sequence shown here is derived from an EMBL/GenBank/DDBJ whole genome shotgun (WGS) entry which is preliminary data.</text>
</comment>
<organism evidence="2 3">
    <name type="scientific">Paraphaeosphaeria minitans</name>
    <dbReference type="NCBI Taxonomy" id="565426"/>
    <lineage>
        <taxon>Eukaryota</taxon>
        <taxon>Fungi</taxon>
        <taxon>Dikarya</taxon>
        <taxon>Ascomycota</taxon>
        <taxon>Pezizomycotina</taxon>
        <taxon>Dothideomycetes</taxon>
        <taxon>Pleosporomycetidae</taxon>
        <taxon>Pleosporales</taxon>
        <taxon>Massarineae</taxon>
        <taxon>Didymosphaeriaceae</taxon>
        <taxon>Paraphaeosphaeria</taxon>
    </lineage>
</organism>
<reference evidence="2" key="1">
    <citation type="journal article" date="2020" name="Mol. Plant Microbe Interact.">
        <title>Genome Sequence of the Biocontrol Agent Coniothyrium minitans strain Conio (IMI 134523).</title>
        <authorList>
            <person name="Patel D."/>
            <person name="Shittu T.A."/>
            <person name="Baroncelli R."/>
            <person name="Muthumeenakshi S."/>
            <person name="Osborne T.H."/>
            <person name="Janganan T.K."/>
            <person name="Sreenivasaprasad S."/>
        </authorList>
    </citation>
    <scope>NUCLEOTIDE SEQUENCE</scope>
    <source>
        <strain evidence="2">Conio</strain>
    </source>
</reference>
<keyword evidence="3" id="KW-1185">Reference proteome</keyword>